<dbReference type="Pfam" id="PF00432">
    <property type="entry name" value="Prenyltrans"/>
    <property type="match status" value="1"/>
</dbReference>
<sequence>MSALFWGIGSMKLLHNNLENNYRNKIKELEDQVFEFVESCKIFVDRDMTMVGYSQNKGLTPNIVSTHYALLILIMIDKLDQVDSDKVSKWISSLQNRDGSFSCDQYLETDCRFTYCALSSLTILNRINEINIESARSYILRCYNSDGAFGGIPCSESHAAYTYCCVVSLAFLNSLDMINVDKLAFWLCERQLLCGGFNGRPEKAPDVCYSWWIFSLLYFLGRTNYIDKRLLEDYIFSSEDISQGGFSDRPGNVPDVFHTFFGISALSLIRFGTVVNAISPIFAIPVNSISNNS</sequence>
<dbReference type="GeneID" id="39979091"/>
<proteinExistence type="inferred from homology"/>
<keyword evidence="5" id="KW-0677">Repeat</keyword>
<dbReference type="InterPro" id="IPR001330">
    <property type="entry name" value="Prenyltrans"/>
</dbReference>
<evidence type="ECO:0000256" key="8">
    <source>
        <dbReference type="RuleBase" id="RU365076"/>
    </source>
</evidence>
<organism evidence="10 11">
    <name type="scientific">Cryptosporidium ubiquitum</name>
    <dbReference type="NCBI Taxonomy" id="857276"/>
    <lineage>
        <taxon>Eukaryota</taxon>
        <taxon>Sar</taxon>
        <taxon>Alveolata</taxon>
        <taxon>Apicomplexa</taxon>
        <taxon>Conoidasida</taxon>
        <taxon>Coccidia</taxon>
        <taxon>Eucoccidiorida</taxon>
        <taxon>Eimeriorina</taxon>
        <taxon>Cryptosporidiidae</taxon>
        <taxon>Cryptosporidium</taxon>
    </lineage>
</organism>
<dbReference type="Gene3D" id="1.50.10.20">
    <property type="match status" value="1"/>
</dbReference>
<dbReference type="SUPFAM" id="SSF48239">
    <property type="entry name" value="Terpenoid cyclases/Protein prenyltransferases"/>
    <property type="match status" value="1"/>
</dbReference>
<comment type="cofactor">
    <cofactor evidence="8">
        <name>Zn(2+)</name>
        <dbReference type="ChEBI" id="CHEBI:29105"/>
    </cofactor>
    <text evidence="8">Binds 1 zinc ion per subunit.</text>
</comment>
<reference evidence="10 11" key="1">
    <citation type="submission" date="2016-10" db="EMBL/GenBank/DDBJ databases">
        <title>Reductive evolution of mitochondrial metabolism and differential evolution of invasion-related proteins in Cryptosporidium.</title>
        <authorList>
            <person name="Liu S."/>
            <person name="Roellig D.M."/>
            <person name="Guo Y."/>
            <person name="Li N."/>
            <person name="Frace M.A."/>
            <person name="Tang K."/>
            <person name="Zhang L."/>
            <person name="Feng Y."/>
            <person name="Xiao L."/>
        </authorList>
    </citation>
    <scope>NUCLEOTIDE SEQUENCE [LARGE SCALE GENOMIC DNA]</scope>
    <source>
        <strain evidence="10">39726</strain>
    </source>
</reference>
<dbReference type="InterPro" id="IPR045089">
    <property type="entry name" value="PGGT1B-like"/>
</dbReference>
<dbReference type="GO" id="GO:0046872">
    <property type="term" value="F:metal ion binding"/>
    <property type="evidence" value="ECO:0007669"/>
    <property type="project" value="UniProtKB-KW"/>
</dbReference>
<comment type="similarity">
    <text evidence="1 8">Belongs to the protein prenyltransferase subunit beta family.</text>
</comment>
<evidence type="ECO:0000256" key="7">
    <source>
        <dbReference type="ARBA" id="ARBA00047658"/>
    </source>
</evidence>
<comment type="catalytic activity">
    <reaction evidence="7 8">
        <text>geranylgeranyl diphosphate + L-cysteinyl-[protein] = S-geranylgeranyl-L-cysteinyl-[protein] + diphosphate</text>
        <dbReference type="Rhea" id="RHEA:21240"/>
        <dbReference type="Rhea" id="RHEA-COMP:10131"/>
        <dbReference type="Rhea" id="RHEA-COMP:11537"/>
        <dbReference type="ChEBI" id="CHEBI:29950"/>
        <dbReference type="ChEBI" id="CHEBI:33019"/>
        <dbReference type="ChEBI" id="CHEBI:57533"/>
        <dbReference type="ChEBI" id="CHEBI:86021"/>
        <dbReference type="EC" id="2.5.1.60"/>
    </reaction>
</comment>
<dbReference type="OrthoDB" id="5428259at2759"/>
<dbReference type="VEuPathDB" id="CryptoDB:cubi_02300"/>
<dbReference type="InterPro" id="IPR026873">
    <property type="entry name" value="Ptb1"/>
</dbReference>
<keyword evidence="3 8" id="KW-0808">Transferase</keyword>
<dbReference type="CDD" id="cd02894">
    <property type="entry name" value="GGTase-II"/>
    <property type="match status" value="1"/>
</dbReference>
<keyword evidence="2 8" id="KW-0637">Prenyltransferase</keyword>
<dbReference type="AlphaFoldDB" id="A0A1J4MJP2"/>
<protein>
    <recommendedName>
        <fullName evidence="8">Geranylgeranyl transferase type-2 subunit beta</fullName>
        <ecNumber evidence="8">2.5.1.60</ecNumber>
    </recommendedName>
</protein>
<accession>A0A1J4MJP2</accession>
<evidence type="ECO:0000256" key="5">
    <source>
        <dbReference type="ARBA" id="ARBA00022737"/>
    </source>
</evidence>
<name>A0A1J4MJP2_9CRYT</name>
<dbReference type="GO" id="GO:0004663">
    <property type="term" value="F:Rab geranylgeranyltransferase activity"/>
    <property type="evidence" value="ECO:0007669"/>
    <property type="project" value="UniProtKB-UniRule"/>
</dbReference>
<dbReference type="GO" id="GO:0005968">
    <property type="term" value="C:Rab-protein geranylgeranyltransferase complex"/>
    <property type="evidence" value="ECO:0007669"/>
    <property type="project" value="UniProtKB-UniRule"/>
</dbReference>
<dbReference type="RefSeq" id="XP_028874433.1">
    <property type="nucleotide sequence ID" value="XM_029019312.1"/>
</dbReference>
<evidence type="ECO:0000256" key="6">
    <source>
        <dbReference type="ARBA" id="ARBA00022833"/>
    </source>
</evidence>
<dbReference type="PANTHER" id="PTHR11774:SF11">
    <property type="entry name" value="GERANYLGERANYL TRANSFERASE TYPE-2 SUBUNIT BETA"/>
    <property type="match status" value="1"/>
</dbReference>
<evidence type="ECO:0000256" key="4">
    <source>
        <dbReference type="ARBA" id="ARBA00022723"/>
    </source>
</evidence>
<evidence type="ECO:0000256" key="1">
    <source>
        <dbReference type="ARBA" id="ARBA00010497"/>
    </source>
</evidence>
<feature type="domain" description="Prenyltransferase alpha-alpha toroid" evidence="9">
    <location>
        <begin position="1"/>
        <end position="284"/>
    </location>
</feature>
<keyword evidence="6 8" id="KW-0862">Zinc</keyword>
<evidence type="ECO:0000313" key="10">
    <source>
        <dbReference type="EMBL" id="OII73069.1"/>
    </source>
</evidence>
<dbReference type="EMBL" id="LRBP01000017">
    <property type="protein sequence ID" value="OII73069.1"/>
    <property type="molecule type" value="Genomic_DNA"/>
</dbReference>
<dbReference type="EC" id="2.5.1.60" evidence="8"/>
<evidence type="ECO:0000256" key="2">
    <source>
        <dbReference type="ARBA" id="ARBA00022602"/>
    </source>
</evidence>
<evidence type="ECO:0000256" key="3">
    <source>
        <dbReference type="ARBA" id="ARBA00022679"/>
    </source>
</evidence>
<comment type="function">
    <text evidence="8">Catalyzes the transfer of a geranylgeranyl moiety from geranylgeranyl diphosphate to both cysteines of proteins with the C-terminal sequence -XXCC, -XCXC and -CCXX.</text>
</comment>
<dbReference type="PANTHER" id="PTHR11774">
    <property type="entry name" value="GERANYLGERANYL TRANSFERASE TYPE BETA SUBUNIT"/>
    <property type="match status" value="1"/>
</dbReference>
<keyword evidence="11" id="KW-1185">Reference proteome</keyword>
<gene>
    <name evidence="10" type="ORF">cubi_02300</name>
</gene>
<keyword evidence="4 8" id="KW-0479">Metal-binding</keyword>
<evidence type="ECO:0000313" key="11">
    <source>
        <dbReference type="Proteomes" id="UP000186176"/>
    </source>
</evidence>
<comment type="caution">
    <text evidence="10">The sequence shown here is derived from an EMBL/GenBank/DDBJ whole genome shotgun (WGS) entry which is preliminary data.</text>
</comment>
<dbReference type="InterPro" id="IPR008930">
    <property type="entry name" value="Terpenoid_cyclase/PrenylTrfase"/>
</dbReference>
<evidence type="ECO:0000259" key="9">
    <source>
        <dbReference type="Pfam" id="PF00432"/>
    </source>
</evidence>
<dbReference type="Proteomes" id="UP000186176">
    <property type="component" value="Unassembled WGS sequence"/>
</dbReference>